<comment type="caution">
    <text evidence="3">The sequence shown here is derived from an EMBL/GenBank/DDBJ whole genome shotgun (WGS) entry which is preliminary data.</text>
</comment>
<gene>
    <name evidence="3" type="ORF">PROFUN_12154</name>
</gene>
<feature type="region of interest" description="Disordered" evidence="2">
    <location>
        <begin position="207"/>
        <end position="228"/>
    </location>
</feature>
<dbReference type="EMBL" id="MDYQ01000158">
    <property type="protein sequence ID" value="PRP80196.1"/>
    <property type="molecule type" value="Genomic_DNA"/>
</dbReference>
<protein>
    <submittedName>
        <fullName evidence="3">Tankyrase 1 binding protein 1</fullName>
    </submittedName>
</protein>
<dbReference type="AlphaFoldDB" id="A0A2P6N8A4"/>
<evidence type="ECO:0000256" key="1">
    <source>
        <dbReference type="SAM" id="Coils"/>
    </source>
</evidence>
<evidence type="ECO:0000256" key="2">
    <source>
        <dbReference type="SAM" id="MobiDB-lite"/>
    </source>
</evidence>
<feature type="coiled-coil region" evidence="1">
    <location>
        <begin position="89"/>
        <end position="147"/>
    </location>
</feature>
<dbReference type="Proteomes" id="UP000241769">
    <property type="component" value="Unassembled WGS sequence"/>
</dbReference>
<keyword evidence="4" id="KW-1185">Reference proteome</keyword>
<dbReference type="InParanoid" id="A0A2P6N8A4"/>
<reference evidence="3 4" key="1">
    <citation type="journal article" date="2018" name="Genome Biol. Evol.">
        <title>Multiple Roots of Fruiting Body Formation in Amoebozoa.</title>
        <authorList>
            <person name="Hillmann F."/>
            <person name="Forbes G."/>
            <person name="Novohradska S."/>
            <person name="Ferling I."/>
            <person name="Riege K."/>
            <person name="Groth M."/>
            <person name="Westermann M."/>
            <person name="Marz M."/>
            <person name="Spaller T."/>
            <person name="Winckler T."/>
            <person name="Schaap P."/>
            <person name="Glockner G."/>
        </authorList>
    </citation>
    <scope>NUCLEOTIDE SEQUENCE [LARGE SCALE GENOMIC DNA]</scope>
    <source>
        <strain evidence="3 4">Jena</strain>
    </source>
</reference>
<evidence type="ECO:0000313" key="3">
    <source>
        <dbReference type="EMBL" id="PRP80196.1"/>
    </source>
</evidence>
<proteinExistence type="predicted"/>
<feature type="coiled-coil region" evidence="1">
    <location>
        <begin position="25"/>
        <end position="59"/>
    </location>
</feature>
<accession>A0A2P6N8A4</accession>
<evidence type="ECO:0000313" key="4">
    <source>
        <dbReference type="Proteomes" id="UP000241769"/>
    </source>
</evidence>
<keyword evidence="1" id="KW-0175">Coiled coil</keyword>
<organism evidence="3 4">
    <name type="scientific">Planoprotostelium fungivorum</name>
    <dbReference type="NCBI Taxonomy" id="1890364"/>
    <lineage>
        <taxon>Eukaryota</taxon>
        <taxon>Amoebozoa</taxon>
        <taxon>Evosea</taxon>
        <taxon>Variosea</taxon>
        <taxon>Cavosteliida</taxon>
        <taxon>Cavosteliaceae</taxon>
        <taxon>Planoprotostelium</taxon>
    </lineage>
</organism>
<sequence>MTDKNFMLHLVSQLEESDRCAEQMTNRLKTEVNSQKIAMKRMEDELQHCKRERDSIFESLQKLQTNLTTLSDNQGQLYQLQGESSADERKKSAKEIEEYRGRVELLDSEKEFQRKTLTDVSAMNRKIQSIEEQLTLKDIKLKHLEEETASRDRQRVEKIISLETLLRDKDKEYQSFRRETAEKDRRIAQERQTEKLKYEEHLLHLSTVAQGQADTTPEPRRMKTMRRT</sequence>
<name>A0A2P6N8A4_9EUKA</name>